<evidence type="ECO:0000313" key="4">
    <source>
        <dbReference type="Proteomes" id="UP001500902"/>
    </source>
</evidence>
<feature type="compositionally biased region" description="Polar residues" evidence="1">
    <location>
        <begin position="587"/>
        <end position="607"/>
    </location>
</feature>
<feature type="transmembrane region" description="Helical" evidence="2">
    <location>
        <begin position="86"/>
        <end position="109"/>
    </location>
</feature>
<feature type="compositionally biased region" description="Low complexity" evidence="1">
    <location>
        <begin position="633"/>
        <end position="642"/>
    </location>
</feature>
<feature type="compositionally biased region" description="Low complexity" evidence="1">
    <location>
        <begin position="660"/>
        <end position="669"/>
    </location>
</feature>
<feature type="compositionally biased region" description="Pro residues" evidence="1">
    <location>
        <begin position="494"/>
        <end position="503"/>
    </location>
</feature>
<feature type="compositionally biased region" description="Low complexity" evidence="1">
    <location>
        <begin position="224"/>
        <end position="250"/>
    </location>
</feature>
<organism evidence="3 4">
    <name type="scientific">Nonomuraea antimicrobica</name>
    <dbReference type="NCBI Taxonomy" id="561173"/>
    <lineage>
        <taxon>Bacteria</taxon>
        <taxon>Bacillati</taxon>
        <taxon>Actinomycetota</taxon>
        <taxon>Actinomycetes</taxon>
        <taxon>Streptosporangiales</taxon>
        <taxon>Streptosporangiaceae</taxon>
        <taxon>Nonomuraea</taxon>
    </lineage>
</organism>
<protein>
    <recommendedName>
        <fullName evidence="5">High molecular weight glutenin subunit x</fullName>
    </recommendedName>
</protein>
<keyword evidence="2" id="KW-1133">Transmembrane helix</keyword>
<reference evidence="4" key="1">
    <citation type="journal article" date="2019" name="Int. J. Syst. Evol. Microbiol.">
        <title>The Global Catalogue of Microorganisms (GCM) 10K type strain sequencing project: providing services to taxonomists for standard genome sequencing and annotation.</title>
        <authorList>
            <consortium name="The Broad Institute Genomics Platform"/>
            <consortium name="The Broad Institute Genome Sequencing Center for Infectious Disease"/>
            <person name="Wu L."/>
            <person name="Ma J."/>
        </authorList>
    </citation>
    <scope>NUCLEOTIDE SEQUENCE [LARGE SCALE GENOMIC DNA]</scope>
    <source>
        <strain evidence="4">JCM 16904</strain>
    </source>
</reference>
<sequence>MGVVVSKLDVARLKEPAAWIMVVTGLMTVVLAVGRILIGSSMSSSFAERAMNGFWSVTSPVVTALLLGSVLLVTQVGRPSPKAKPITYGAAAGLLLATVFGLLALLAGLFAGAGARGTIEYLLLGVPTLALTAVALVYLLPQVLPERPAAQVYHGQFGPQPGFFGNQPQQAYDQPQAGPGYGQPDQPQPGYGQPGFAQQPPAAQQPGYGGPHDQQPGYGGLHDQQPAAHAQQSPSGQQPGYGQQPPAAQPGFGGPHDQQQPAAYAQEPQSGQQPGYGQQPPSTPSYAQQPHSTPGYAQQPLSGQQPGHLQQLPSSPGYGQQPPSTPGYGQQPPSTPGYGQQPPSTPGYAQQPHSTPGYGQQAPGFGGQAGQPDAQAAAYTPPAPEAYPPIRGALPAAPSDQRQPEQQDSQAAYAPQSFGQQAYAPADTAPSAPSAPPVQEYSTPPVGEYTPAPYVAADSQPDVFGEPSPNPYAPPANDQPNPYAPAGEQQGNPYAPPADPAYPPADTSPNVQYPQSEQPSFGQQQPYFGQSAFDQSQQGGQPFTGYSGHEYTAPPTYQEASSQEPAYREPAYQDSAYQEPDLPVDPRSQQLMDAYQQAETYQSNVGTQPELRVPDYAGQQTGQPGRQYDDPFGHPQHSAQQHPQPPQHPGPQQPGPQQYPAPQHGAPQHSSGYEPQQGQYQPTHQAAPGWPDVQGDSTMRLDPTQYGGGSGFGGDQRRPGDDPIDPTAIYTPNEPRR</sequence>
<feature type="compositionally biased region" description="Polar residues" evidence="1">
    <location>
        <begin position="286"/>
        <end position="312"/>
    </location>
</feature>
<feature type="compositionally biased region" description="Polar residues" evidence="1">
    <location>
        <begin position="507"/>
        <end position="541"/>
    </location>
</feature>
<accession>A0ABP7E957</accession>
<feature type="compositionally biased region" description="Polar residues" evidence="1">
    <location>
        <begin position="337"/>
        <end position="354"/>
    </location>
</feature>
<feature type="transmembrane region" description="Helical" evidence="2">
    <location>
        <begin position="50"/>
        <end position="74"/>
    </location>
</feature>
<keyword evidence="2" id="KW-0812">Transmembrane</keyword>
<feature type="transmembrane region" description="Helical" evidence="2">
    <location>
        <begin position="121"/>
        <end position="140"/>
    </location>
</feature>
<feature type="transmembrane region" description="Helical" evidence="2">
    <location>
        <begin position="17"/>
        <end position="38"/>
    </location>
</feature>
<feature type="compositionally biased region" description="Low complexity" evidence="1">
    <location>
        <begin position="155"/>
        <end position="206"/>
    </location>
</feature>
<dbReference type="Proteomes" id="UP001500902">
    <property type="component" value="Unassembled WGS sequence"/>
</dbReference>
<evidence type="ECO:0000256" key="1">
    <source>
        <dbReference type="SAM" id="MobiDB-lite"/>
    </source>
</evidence>
<dbReference type="EMBL" id="BAAAZP010000232">
    <property type="protein sequence ID" value="GAA3715976.1"/>
    <property type="molecule type" value="Genomic_DNA"/>
</dbReference>
<name>A0ABP7E957_9ACTN</name>
<keyword evidence="4" id="KW-1185">Reference proteome</keyword>
<feature type="compositionally biased region" description="Low complexity" evidence="1">
    <location>
        <begin position="370"/>
        <end position="380"/>
    </location>
</feature>
<keyword evidence="2" id="KW-0472">Membrane</keyword>
<proteinExistence type="predicted"/>
<feature type="compositionally biased region" description="Polar residues" evidence="1">
    <location>
        <begin position="670"/>
        <end position="684"/>
    </location>
</feature>
<evidence type="ECO:0000256" key="2">
    <source>
        <dbReference type="SAM" id="Phobius"/>
    </source>
</evidence>
<feature type="compositionally biased region" description="Low complexity" evidence="1">
    <location>
        <begin position="258"/>
        <end position="280"/>
    </location>
</feature>
<feature type="region of interest" description="Disordered" evidence="1">
    <location>
        <begin position="155"/>
        <end position="737"/>
    </location>
</feature>
<feature type="compositionally biased region" description="Pro residues" evidence="1">
    <location>
        <begin position="643"/>
        <end position="659"/>
    </location>
</feature>
<evidence type="ECO:0000313" key="3">
    <source>
        <dbReference type="EMBL" id="GAA3715976.1"/>
    </source>
</evidence>
<feature type="compositionally biased region" description="Polar residues" evidence="1">
    <location>
        <begin position="400"/>
        <end position="410"/>
    </location>
</feature>
<gene>
    <name evidence="3" type="ORF">GCM10022224_097020</name>
</gene>
<comment type="caution">
    <text evidence="3">The sequence shown here is derived from an EMBL/GenBank/DDBJ whole genome shotgun (WGS) entry which is preliminary data.</text>
</comment>
<evidence type="ECO:0008006" key="5">
    <source>
        <dbReference type="Google" id="ProtNLM"/>
    </source>
</evidence>
<feature type="compositionally biased region" description="Low complexity" evidence="1">
    <location>
        <begin position="313"/>
        <end position="332"/>
    </location>
</feature>